<evidence type="ECO:0000256" key="8">
    <source>
        <dbReference type="SAM" id="Phobius"/>
    </source>
</evidence>
<keyword evidence="5 8" id="KW-1133">Transmembrane helix</keyword>
<comment type="similarity">
    <text evidence="2 7">Belongs to the ExbD/TolR family.</text>
</comment>
<evidence type="ECO:0000256" key="7">
    <source>
        <dbReference type="RuleBase" id="RU003879"/>
    </source>
</evidence>
<dbReference type="EMBL" id="JAVRHY010000001">
    <property type="protein sequence ID" value="MDT0617119.1"/>
    <property type="molecule type" value="Genomic_DNA"/>
</dbReference>
<comment type="caution">
    <text evidence="9">The sequence shown here is derived from an EMBL/GenBank/DDBJ whole genome shotgun (WGS) entry which is preliminary data.</text>
</comment>
<evidence type="ECO:0000256" key="5">
    <source>
        <dbReference type="ARBA" id="ARBA00022989"/>
    </source>
</evidence>
<dbReference type="Pfam" id="PF02472">
    <property type="entry name" value="ExbD"/>
    <property type="match status" value="1"/>
</dbReference>
<dbReference type="RefSeq" id="WP_311656722.1">
    <property type="nucleotide sequence ID" value="NZ_JAVRHY010000001.1"/>
</dbReference>
<reference evidence="9 10" key="1">
    <citation type="submission" date="2023-09" db="EMBL/GenBank/DDBJ databases">
        <authorList>
            <person name="Rey-Velasco X."/>
        </authorList>
    </citation>
    <scope>NUCLEOTIDE SEQUENCE [LARGE SCALE GENOMIC DNA]</scope>
    <source>
        <strain evidence="9 10">P385</strain>
    </source>
</reference>
<dbReference type="Gene3D" id="3.30.420.270">
    <property type="match status" value="1"/>
</dbReference>
<dbReference type="Proteomes" id="UP001259982">
    <property type="component" value="Unassembled WGS sequence"/>
</dbReference>
<keyword evidence="7" id="KW-0813">Transport</keyword>
<evidence type="ECO:0000313" key="9">
    <source>
        <dbReference type="EMBL" id="MDT0617119.1"/>
    </source>
</evidence>
<keyword evidence="6 8" id="KW-0472">Membrane</keyword>
<evidence type="ECO:0000256" key="2">
    <source>
        <dbReference type="ARBA" id="ARBA00005811"/>
    </source>
</evidence>
<accession>A0ABU3B3T7</accession>
<dbReference type="PANTHER" id="PTHR30558">
    <property type="entry name" value="EXBD MEMBRANE COMPONENT OF PMF-DRIVEN MACROMOLECULE IMPORT SYSTEM"/>
    <property type="match status" value="1"/>
</dbReference>
<evidence type="ECO:0000256" key="1">
    <source>
        <dbReference type="ARBA" id="ARBA00004162"/>
    </source>
</evidence>
<dbReference type="PANTHER" id="PTHR30558:SF15">
    <property type="entry name" value="BIOPOLYMER TRANSPORT PROTEIN EXBD1"/>
    <property type="match status" value="1"/>
</dbReference>
<keyword evidence="10" id="KW-1185">Reference proteome</keyword>
<protein>
    <submittedName>
        <fullName evidence="9">Biopolymer transporter ExbD</fullName>
    </submittedName>
</protein>
<evidence type="ECO:0000256" key="4">
    <source>
        <dbReference type="ARBA" id="ARBA00022692"/>
    </source>
</evidence>
<keyword evidence="7" id="KW-0653">Protein transport</keyword>
<sequence length="131" mass="13580">MHIEVAPRRAHRIGLTPLIDVVFILLVFFMLASSLLDWRGIELATGSTPADRDTPPPITVTVLADGSIRYDGGVYEDPAEAAALMQARIESGEASAVVVEPDAGVTLGPTVAAFDALAGAGIEALGLGQGR</sequence>
<evidence type="ECO:0000256" key="3">
    <source>
        <dbReference type="ARBA" id="ARBA00022475"/>
    </source>
</evidence>
<keyword evidence="3" id="KW-1003">Cell membrane</keyword>
<gene>
    <name evidence="9" type="ORF">RM531_01390</name>
</gene>
<organism evidence="9 10">
    <name type="scientific">Spectribacter acetivorans</name>
    <dbReference type="NCBI Taxonomy" id="3075603"/>
    <lineage>
        <taxon>Bacteria</taxon>
        <taxon>Pseudomonadati</taxon>
        <taxon>Pseudomonadota</taxon>
        <taxon>Gammaproteobacteria</taxon>
        <taxon>Salinisphaerales</taxon>
        <taxon>Salinisphaeraceae</taxon>
        <taxon>Spectribacter</taxon>
    </lineage>
</organism>
<proteinExistence type="inferred from homology"/>
<dbReference type="InterPro" id="IPR003400">
    <property type="entry name" value="ExbD"/>
</dbReference>
<name>A0ABU3B3T7_9GAMM</name>
<evidence type="ECO:0000313" key="10">
    <source>
        <dbReference type="Proteomes" id="UP001259982"/>
    </source>
</evidence>
<comment type="subcellular location">
    <subcellularLocation>
        <location evidence="1">Cell membrane</location>
        <topology evidence="1">Single-pass membrane protein</topology>
    </subcellularLocation>
    <subcellularLocation>
        <location evidence="7">Cell membrane</location>
        <topology evidence="7">Single-pass type II membrane protein</topology>
    </subcellularLocation>
</comment>
<keyword evidence="4 7" id="KW-0812">Transmembrane</keyword>
<feature type="transmembrane region" description="Helical" evidence="8">
    <location>
        <begin position="12"/>
        <end position="32"/>
    </location>
</feature>
<evidence type="ECO:0000256" key="6">
    <source>
        <dbReference type="ARBA" id="ARBA00023136"/>
    </source>
</evidence>